<dbReference type="GO" id="GO:0005737">
    <property type="term" value="C:cytoplasm"/>
    <property type="evidence" value="ECO:0007669"/>
    <property type="project" value="TreeGrafter"/>
</dbReference>
<keyword evidence="6" id="KW-0067">ATP-binding</keyword>
<evidence type="ECO:0000259" key="10">
    <source>
        <dbReference type="SMART" id="SM01331"/>
    </source>
</evidence>
<dbReference type="GO" id="GO:0000278">
    <property type="term" value="P:mitotic cell cycle"/>
    <property type="evidence" value="ECO:0007669"/>
    <property type="project" value="TreeGrafter"/>
</dbReference>
<evidence type="ECO:0000256" key="9">
    <source>
        <dbReference type="SAM" id="MobiDB-lite"/>
    </source>
</evidence>
<evidence type="ECO:0000256" key="1">
    <source>
        <dbReference type="ARBA" id="ARBA00012513"/>
    </source>
</evidence>
<proteinExistence type="predicted"/>
<evidence type="ECO:0000256" key="6">
    <source>
        <dbReference type="ARBA" id="ARBA00022840"/>
    </source>
</evidence>
<evidence type="ECO:0000256" key="4">
    <source>
        <dbReference type="ARBA" id="ARBA00022741"/>
    </source>
</evidence>
<evidence type="ECO:0000313" key="12">
    <source>
        <dbReference type="Proteomes" id="UP000186601"/>
    </source>
</evidence>
<dbReference type="EMBL" id="MLYV02000468">
    <property type="protein sequence ID" value="PSR93777.1"/>
    <property type="molecule type" value="Genomic_DNA"/>
</dbReference>
<dbReference type="Gene3D" id="3.30.200.20">
    <property type="entry name" value="Phosphorylase Kinase, domain 1"/>
    <property type="match status" value="1"/>
</dbReference>
<keyword evidence="5" id="KW-0418">Kinase</keyword>
<protein>
    <recommendedName>
        <fullName evidence="1">non-specific serine/threonine protein kinase</fullName>
        <ecNumber evidence="1">2.7.11.1</ecNumber>
    </recommendedName>
</protein>
<feature type="domain" description="Serine/threonine-protein kinase haspin C-terminal" evidence="10">
    <location>
        <begin position="664"/>
        <end position="747"/>
    </location>
</feature>
<dbReference type="InterPro" id="IPR024604">
    <property type="entry name" value="GSG2_C"/>
</dbReference>
<evidence type="ECO:0000256" key="3">
    <source>
        <dbReference type="ARBA" id="ARBA00022679"/>
    </source>
</evidence>
<name>A0A2R6PN72_9APHY</name>
<dbReference type="EC" id="2.7.11.1" evidence="1"/>
<organism evidence="11 12">
    <name type="scientific">Hermanssonia centrifuga</name>
    <dbReference type="NCBI Taxonomy" id="98765"/>
    <lineage>
        <taxon>Eukaryota</taxon>
        <taxon>Fungi</taxon>
        <taxon>Dikarya</taxon>
        <taxon>Basidiomycota</taxon>
        <taxon>Agaricomycotina</taxon>
        <taxon>Agaricomycetes</taxon>
        <taxon>Polyporales</taxon>
        <taxon>Meruliaceae</taxon>
        <taxon>Hermanssonia</taxon>
    </lineage>
</organism>
<keyword evidence="3" id="KW-0808">Transferase</keyword>
<evidence type="ECO:0000313" key="11">
    <source>
        <dbReference type="EMBL" id="PSR93777.1"/>
    </source>
</evidence>
<evidence type="ECO:0000256" key="5">
    <source>
        <dbReference type="ARBA" id="ARBA00022777"/>
    </source>
</evidence>
<feature type="compositionally biased region" description="Polar residues" evidence="9">
    <location>
        <begin position="134"/>
        <end position="160"/>
    </location>
</feature>
<feature type="compositionally biased region" description="Pro residues" evidence="9">
    <location>
        <begin position="343"/>
        <end position="352"/>
    </location>
</feature>
<gene>
    <name evidence="11" type="ORF">PHLCEN_2v4672</name>
</gene>
<dbReference type="STRING" id="98765.A0A2R6PN72"/>
<keyword evidence="12" id="KW-1185">Reference proteome</keyword>
<dbReference type="GO" id="GO:0035556">
    <property type="term" value="P:intracellular signal transduction"/>
    <property type="evidence" value="ECO:0007669"/>
    <property type="project" value="TreeGrafter"/>
</dbReference>
<feature type="compositionally biased region" description="Polar residues" evidence="9">
    <location>
        <begin position="228"/>
        <end position="239"/>
    </location>
</feature>
<comment type="catalytic activity">
    <reaction evidence="8">
        <text>L-seryl-[protein] + ATP = O-phospho-L-seryl-[protein] + ADP + H(+)</text>
        <dbReference type="Rhea" id="RHEA:17989"/>
        <dbReference type="Rhea" id="RHEA-COMP:9863"/>
        <dbReference type="Rhea" id="RHEA-COMP:11604"/>
        <dbReference type="ChEBI" id="CHEBI:15378"/>
        <dbReference type="ChEBI" id="CHEBI:29999"/>
        <dbReference type="ChEBI" id="CHEBI:30616"/>
        <dbReference type="ChEBI" id="CHEBI:83421"/>
        <dbReference type="ChEBI" id="CHEBI:456216"/>
        <dbReference type="EC" id="2.7.11.1"/>
    </reaction>
</comment>
<keyword evidence="4" id="KW-0547">Nucleotide-binding</keyword>
<feature type="region of interest" description="Disordered" evidence="9">
    <location>
        <begin position="126"/>
        <end position="298"/>
    </location>
</feature>
<dbReference type="PANTHER" id="PTHR24419:SF18">
    <property type="entry name" value="SERINE_THREONINE-PROTEIN KINASE HASPIN"/>
    <property type="match status" value="1"/>
</dbReference>
<evidence type="ECO:0000256" key="2">
    <source>
        <dbReference type="ARBA" id="ARBA00022527"/>
    </source>
</evidence>
<dbReference type="SUPFAM" id="SSF56112">
    <property type="entry name" value="Protein kinase-like (PK-like)"/>
    <property type="match status" value="1"/>
</dbReference>
<feature type="region of interest" description="Disordered" evidence="9">
    <location>
        <begin position="45"/>
        <end position="104"/>
    </location>
</feature>
<evidence type="ECO:0000256" key="7">
    <source>
        <dbReference type="ARBA" id="ARBA00047899"/>
    </source>
</evidence>
<dbReference type="Gene3D" id="1.10.510.10">
    <property type="entry name" value="Transferase(Phosphotransferase) domain 1"/>
    <property type="match status" value="1"/>
</dbReference>
<dbReference type="Proteomes" id="UP000186601">
    <property type="component" value="Unassembled WGS sequence"/>
</dbReference>
<dbReference type="GO" id="GO:0072354">
    <property type="term" value="F:histone H3T3 kinase activity"/>
    <property type="evidence" value="ECO:0007669"/>
    <property type="project" value="TreeGrafter"/>
</dbReference>
<dbReference type="GO" id="GO:0005634">
    <property type="term" value="C:nucleus"/>
    <property type="evidence" value="ECO:0007669"/>
    <property type="project" value="TreeGrafter"/>
</dbReference>
<dbReference type="InterPro" id="IPR011009">
    <property type="entry name" value="Kinase-like_dom_sf"/>
</dbReference>
<comment type="catalytic activity">
    <reaction evidence="7">
        <text>L-threonyl-[protein] + ATP = O-phospho-L-threonyl-[protein] + ADP + H(+)</text>
        <dbReference type="Rhea" id="RHEA:46608"/>
        <dbReference type="Rhea" id="RHEA-COMP:11060"/>
        <dbReference type="Rhea" id="RHEA-COMP:11605"/>
        <dbReference type="ChEBI" id="CHEBI:15378"/>
        <dbReference type="ChEBI" id="CHEBI:30013"/>
        <dbReference type="ChEBI" id="CHEBI:30616"/>
        <dbReference type="ChEBI" id="CHEBI:61977"/>
        <dbReference type="ChEBI" id="CHEBI:456216"/>
        <dbReference type="EC" id="2.7.11.1"/>
    </reaction>
</comment>
<feature type="region of interest" description="Disordered" evidence="9">
    <location>
        <begin position="338"/>
        <end position="358"/>
    </location>
</feature>
<accession>A0A2R6PN72</accession>
<feature type="compositionally biased region" description="Low complexity" evidence="9">
    <location>
        <begin position="69"/>
        <end position="79"/>
    </location>
</feature>
<dbReference type="SMART" id="SM01331">
    <property type="entry name" value="DUF3635"/>
    <property type="match status" value="1"/>
</dbReference>
<reference evidence="11 12" key="1">
    <citation type="submission" date="2018-02" db="EMBL/GenBank/DDBJ databases">
        <title>Genome sequence of the basidiomycete white-rot fungus Phlebia centrifuga.</title>
        <authorList>
            <person name="Granchi Z."/>
            <person name="Peng M."/>
            <person name="de Vries R.P."/>
            <person name="Hilden K."/>
            <person name="Makela M.R."/>
            <person name="Grigoriev I."/>
            <person name="Riley R."/>
        </authorList>
    </citation>
    <scope>NUCLEOTIDE SEQUENCE [LARGE SCALE GENOMIC DNA]</scope>
    <source>
        <strain evidence="11 12">FBCC195</strain>
    </source>
</reference>
<dbReference type="PANTHER" id="PTHR24419">
    <property type="entry name" value="INTERLEUKIN-1 RECEPTOR-ASSOCIATED KINASE"/>
    <property type="match status" value="1"/>
</dbReference>
<comment type="caution">
    <text evidence="11">The sequence shown here is derived from an EMBL/GenBank/DDBJ whole genome shotgun (WGS) entry which is preliminary data.</text>
</comment>
<dbReference type="AlphaFoldDB" id="A0A2R6PN72"/>
<dbReference type="Pfam" id="PF12330">
    <property type="entry name" value="Haspin_kinase"/>
    <property type="match status" value="1"/>
</dbReference>
<dbReference type="GO" id="GO:0005524">
    <property type="term" value="F:ATP binding"/>
    <property type="evidence" value="ECO:0007669"/>
    <property type="project" value="UniProtKB-KW"/>
</dbReference>
<evidence type="ECO:0000256" key="8">
    <source>
        <dbReference type="ARBA" id="ARBA00048679"/>
    </source>
</evidence>
<feature type="compositionally biased region" description="Basic and acidic residues" evidence="9">
    <location>
        <begin position="45"/>
        <end position="55"/>
    </location>
</feature>
<sequence>MLGTRTKQVNVYGRKRHRIVNVDDDDNAQPNNAPSQLRWKTSEKRAHIKKGERAPKIAKPAFTSPARRPLSAVSSNLPNSPVPLPRNARKNRKPPTCIGRGTPFKSLSPVVNVDIVILDDEGQTISQERRVSRTDVQANPNPKQPAKGTNNRKPSGSSVQRPIVLSDDDEDAVPLPPKPIKQKNVQANPISKQPAKWINNRKPSGSSVQRAIVLSDDDDDISPPPKPLNQNKIRSQILMSSDEESDTERSPSPSPYIPAPRLHPRNARQTTVISPPTSPEVEVDTPSVVPPRSTEIPQQSFRPILPANALRADVRATVLSPAPRSKARQLTPMRYGARRSVFPAPPSPPTPTTPSDLDDLSFDFSELGLSSTELGEINRSLERHDKPPPQYLMPLLEECSQSTPHEFSAFIDMFPLDPIVQTSHGGVGVVGGRGSKGPICFQKIGEASFSEVFGIGDVVLKVIPLRDEDVKHGNPKMDSLDSPAPSDAKDVLKEIIVTRAMGEKCDGFVELLRTYVVRGRYPTTLLDLWDEYHGRKGSESVRPDGFTVSQVYAIIVLPNGGPDLEAYTFSSSSKTGWKQACSLFWQVTRTLAEAEDLVHFEHRDLHWGQILVKDIATADSGRRSSGSKVSMDHDIHGVKATIIDLGLSRMDSDNTNVHWTPFDDEVFEGEGDYQFDVYRMMQTHNGGAWKAYRPLTNVMWLHYLCTKLLHSKRLRPPAVLRGKNQGLGSSPGSSSAFTQRECYQCLVEVESILRETIAVISKPPPKKMGRRTQAPVVAAAAEGWSKCAADVLLLAVERGWVSAS</sequence>
<keyword evidence="2" id="KW-0723">Serine/threonine-protein kinase</keyword>
<dbReference type="OrthoDB" id="5327538at2759"/>